<keyword evidence="6 13" id="KW-0547">Nucleotide-binding</keyword>
<evidence type="ECO:0000313" key="20">
    <source>
        <dbReference type="Proteomes" id="UP001189122"/>
    </source>
</evidence>
<feature type="compositionally biased region" description="Pro residues" evidence="15">
    <location>
        <begin position="397"/>
        <end position="409"/>
    </location>
</feature>
<keyword evidence="9" id="KW-0675">Receptor</keyword>
<keyword evidence="5" id="KW-0677">Repeat</keyword>
<evidence type="ECO:0000256" key="11">
    <source>
        <dbReference type="ARBA" id="ARBA00047899"/>
    </source>
</evidence>
<dbReference type="PROSITE" id="PS51473">
    <property type="entry name" value="GNK2"/>
    <property type="match status" value="1"/>
</dbReference>
<dbReference type="GO" id="GO:0004674">
    <property type="term" value="F:protein serine/threonine kinase activity"/>
    <property type="evidence" value="ECO:0007669"/>
    <property type="project" value="UniProtKB-KW"/>
</dbReference>
<dbReference type="InterPro" id="IPR017441">
    <property type="entry name" value="Protein_kinase_ATP_BS"/>
</dbReference>
<feature type="domain" description="Protein kinase" evidence="17">
    <location>
        <begin position="191"/>
        <end position="426"/>
    </location>
</feature>
<evidence type="ECO:0000256" key="16">
    <source>
        <dbReference type="SAM" id="Phobius"/>
    </source>
</evidence>
<keyword evidence="10" id="KW-0325">Glycoprotein</keyword>
<dbReference type="Pfam" id="PF00069">
    <property type="entry name" value="Pkinase"/>
    <property type="match status" value="1"/>
</dbReference>
<keyword evidence="8 13" id="KW-0067">ATP-binding</keyword>
<comment type="catalytic activity">
    <reaction evidence="11">
        <text>L-threonyl-[protein] + ATP = O-phospho-L-threonyl-[protein] + ADP + H(+)</text>
        <dbReference type="Rhea" id="RHEA:46608"/>
        <dbReference type="Rhea" id="RHEA-COMP:11060"/>
        <dbReference type="Rhea" id="RHEA-COMP:11605"/>
        <dbReference type="ChEBI" id="CHEBI:15378"/>
        <dbReference type="ChEBI" id="CHEBI:30013"/>
        <dbReference type="ChEBI" id="CHEBI:30616"/>
        <dbReference type="ChEBI" id="CHEBI:61977"/>
        <dbReference type="ChEBI" id="CHEBI:456216"/>
        <dbReference type="EC" id="2.7.11.1"/>
    </reaction>
</comment>
<sequence length="468" mass="50677">MRAEKYEFYGEFSGPQDGALCGNATRRGAAFERAAREAVRRAVTAAPPAGGNATVSVPGGEPVYVLVDCWRSLNESSCSACLESALASVTSCLPWSEGRALHTGCFLRYSDANFLGGAEEGGSAEANKTAIIATPLAILALALFAVILIRICRKNMNQKREMEEAAKIASLLYTTCIDFKYSTLEKATGHLSESNKLGQGGFGAVYKGVLADGREIAVKRLFIDKRPPVSDFFNEANIISSLDCSGPENLLVYEYLPNQSLDRLLFPQVAAEIRDYRGVARGLTYLHENQKTRIIHRDIKASNILLDCKLRPKIADFGLARAFHYDQTHLNTGIAGTIGYMAPEYVAHGQLTEKVDVYSFGVLLLEIVTGRPNRRGETTGTLDCLLISRGDNEGSPRGPPVHPGEPPLRPSASRALQMLLGKEERLPLPAPPPFADDGAAERNPLVRRSPSSSGSFIAAVSYSSLQPR</sequence>
<evidence type="ECO:0000256" key="13">
    <source>
        <dbReference type="PROSITE-ProRule" id="PRU10141"/>
    </source>
</evidence>
<dbReference type="InterPro" id="IPR011009">
    <property type="entry name" value="Kinase-like_dom_sf"/>
</dbReference>
<evidence type="ECO:0000256" key="7">
    <source>
        <dbReference type="ARBA" id="ARBA00022777"/>
    </source>
</evidence>
<dbReference type="InterPro" id="IPR052059">
    <property type="entry name" value="CR_Ser/Thr_kinase"/>
</dbReference>
<evidence type="ECO:0000259" key="18">
    <source>
        <dbReference type="PROSITE" id="PS51473"/>
    </source>
</evidence>
<evidence type="ECO:0000256" key="14">
    <source>
        <dbReference type="RuleBase" id="RU000304"/>
    </source>
</evidence>
<protein>
    <recommendedName>
        <fullName evidence="1">non-specific serine/threonine protein kinase</fullName>
        <ecNumber evidence="1">2.7.11.1</ecNumber>
    </recommendedName>
</protein>
<keyword evidence="7" id="KW-0418">Kinase</keyword>
<dbReference type="PANTHER" id="PTHR47973">
    <property type="entry name" value="CYSTEINE-RICH RECEPTOR-LIKE PROTEIN KINASE 3"/>
    <property type="match status" value="1"/>
</dbReference>
<dbReference type="InterPro" id="IPR038408">
    <property type="entry name" value="GNK2_sf"/>
</dbReference>
<reference evidence="19 20" key="1">
    <citation type="submission" date="2019-12" db="EMBL/GenBank/DDBJ databases">
        <authorList>
            <person name="Scholz U."/>
            <person name="Mascher M."/>
            <person name="Fiebig A."/>
        </authorList>
    </citation>
    <scope>NUCLEOTIDE SEQUENCE</scope>
</reference>
<evidence type="ECO:0000256" key="2">
    <source>
        <dbReference type="ARBA" id="ARBA00022527"/>
    </source>
</evidence>
<dbReference type="Gene3D" id="3.30.200.20">
    <property type="entry name" value="Phosphorylase Kinase, domain 1"/>
    <property type="match status" value="1"/>
</dbReference>
<dbReference type="InterPro" id="IPR008271">
    <property type="entry name" value="Ser/Thr_kinase_AS"/>
</dbReference>
<dbReference type="InterPro" id="IPR002902">
    <property type="entry name" value="GNK2"/>
</dbReference>
<organism evidence="19">
    <name type="scientific">Spirodela intermedia</name>
    <name type="common">Intermediate duckweed</name>
    <dbReference type="NCBI Taxonomy" id="51605"/>
    <lineage>
        <taxon>Eukaryota</taxon>
        <taxon>Viridiplantae</taxon>
        <taxon>Streptophyta</taxon>
        <taxon>Embryophyta</taxon>
        <taxon>Tracheophyta</taxon>
        <taxon>Spermatophyta</taxon>
        <taxon>Magnoliopsida</taxon>
        <taxon>Liliopsida</taxon>
        <taxon>Araceae</taxon>
        <taxon>Lemnoideae</taxon>
        <taxon>Spirodela</taxon>
    </lineage>
</organism>
<feature type="region of interest" description="Disordered" evidence="15">
    <location>
        <begin position="388"/>
        <end position="468"/>
    </location>
</feature>
<evidence type="ECO:0000256" key="10">
    <source>
        <dbReference type="ARBA" id="ARBA00023180"/>
    </source>
</evidence>
<keyword evidence="3" id="KW-0808">Transferase</keyword>
<evidence type="ECO:0000256" key="8">
    <source>
        <dbReference type="ARBA" id="ARBA00022840"/>
    </source>
</evidence>
<keyword evidence="4" id="KW-0732">Signal</keyword>
<dbReference type="EC" id="2.7.11.1" evidence="1"/>
<evidence type="ECO:0000256" key="15">
    <source>
        <dbReference type="SAM" id="MobiDB-lite"/>
    </source>
</evidence>
<feature type="transmembrane region" description="Helical" evidence="16">
    <location>
        <begin position="130"/>
        <end position="152"/>
    </location>
</feature>
<feature type="compositionally biased region" description="Polar residues" evidence="15">
    <location>
        <begin position="449"/>
        <end position="468"/>
    </location>
</feature>
<name>A0A7I8JMR2_SPIIN</name>
<dbReference type="CDD" id="cd23509">
    <property type="entry name" value="Gnk2-like"/>
    <property type="match status" value="1"/>
</dbReference>
<evidence type="ECO:0000256" key="1">
    <source>
        <dbReference type="ARBA" id="ARBA00012513"/>
    </source>
</evidence>
<dbReference type="GO" id="GO:0005524">
    <property type="term" value="F:ATP binding"/>
    <property type="evidence" value="ECO:0007669"/>
    <property type="project" value="UniProtKB-UniRule"/>
</dbReference>
<evidence type="ECO:0000256" key="3">
    <source>
        <dbReference type="ARBA" id="ARBA00022679"/>
    </source>
</evidence>
<comment type="similarity">
    <text evidence="14">Belongs to the protein kinase superfamily.</text>
</comment>
<dbReference type="SUPFAM" id="SSF56112">
    <property type="entry name" value="Protein kinase-like (PK-like)"/>
    <property type="match status" value="1"/>
</dbReference>
<dbReference type="Pfam" id="PF01657">
    <property type="entry name" value="Stress-antifung"/>
    <property type="match status" value="1"/>
</dbReference>
<dbReference type="SMART" id="SM00220">
    <property type="entry name" value="S_TKc"/>
    <property type="match status" value="1"/>
</dbReference>
<dbReference type="Proteomes" id="UP001189122">
    <property type="component" value="Unassembled WGS sequence"/>
</dbReference>
<dbReference type="FunFam" id="1.10.510.10:FF:001023">
    <property type="entry name" value="Os07g0541700 protein"/>
    <property type="match status" value="1"/>
</dbReference>
<dbReference type="EMBL" id="CACRZD030000015">
    <property type="protein sequence ID" value="CAA6671446.1"/>
    <property type="molecule type" value="Genomic_DNA"/>
</dbReference>
<dbReference type="Gene3D" id="3.30.430.20">
    <property type="entry name" value="Gnk2 domain, C-X8-C-X2-C motif"/>
    <property type="match status" value="1"/>
</dbReference>
<dbReference type="PROSITE" id="PS00107">
    <property type="entry name" value="PROTEIN_KINASE_ATP"/>
    <property type="match status" value="1"/>
</dbReference>
<evidence type="ECO:0000256" key="12">
    <source>
        <dbReference type="ARBA" id="ARBA00048679"/>
    </source>
</evidence>
<evidence type="ECO:0000259" key="17">
    <source>
        <dbReference type="PROSITE" id="PS50011"/>
    </source>
</evidence>
<keyword evidence="16" id="KW-0812">Transmembrane</keyword>
<accession>A0A7I8JMR2</accession>
<feature type="binding site" evidence="13">
    <location>
        <position position="219"/>
    </location>
    <ligand>
        <name>ATP</name>
        <dbReference type="ChEBI" id="CHEBI:30616"/>
    </ligand>
</feature>
<comment type="catalytic activity">
    <reaction evidence="12">
        <text>L-seryl-[protein] + ATP = O-phospho-L-seryl-[protein] + ADP + H(+)</text>
        <dbReference type="Rhea" id="RHEA:17989"/>
        <dbReference type="Rhea" id="RHEA-COMP:9863"/>
        <dbReference type="Rhea" id="RHEA-COMP:11604"/>
        <dbReference type="ChEBI" id="CHEBI:15378"/>
        <dbReference type="ChEBI" id="CHEBI:29999"/>
        <dbReference type="ChEBI" id="CHEBI:30616"/>
        <dbReference type="ChEBI" id="CHEBI:83421"/>
        <dbReference type="ChEBI" id="CHEBI:456216"/>
        <dbReference type="EC" id="2.7.11.1"/>
    </reaction>
</comment>
<keyword evidence="16" id="KW-1133">Transmembrane helix</keyword>
<keyword evidence="20" id="KW-1185">Reference proteome</keyword>
<evidence type="ECO:0000256" key="6">
    <source>
        <dbReference type="ARBA" id="ARBA00022741"/>
    </source>
</evidence>
<evidence type="ECO:0000256" key="5">
    <source>
        <dbReference type="ARBA" id="ARBA00022737"/>
    </source>
</evidence>
<dbReference type="AlphaFoldDB" id="A0A7I8JMR2"/>
<dbReference type="PROSITE" id="PS50011">
    <property type="entry name" value="PROTEIN_KINASE_DOM"/>
    <property type="match status" value="1"/>
</dbReference>
<proteinExistence type="inferred from homology"/>
<dbReference type="EMBL" id="LR743602">
    <property type="protein sequence ID" value="CAA2632220.1"/>
    <property type="molecule type" value="Genomic_DNA"/>
</dbReference>
<dbReference type="Gene3D" id="1.10.510.10">
    <property type="entry name" value="Transferase(Phosphotransferase) domain 1"/>
    <property type="match status" value="1"/>
</dbReference>
<gene>
    <name evidence="19" type="ORF">SI7747_15017854</name>
</gene>
<evidence type="ECO:0000256" key="9">
    <source>
        <dbReference type="ARBA" id="ARBA00023170"/>
    </source>
</evidence>
<evidence type="ECO:0000256" key="4">
    <source>
        <dbReference type="ARBA" id="ARBA00022729"/>
    </source>
</evidence>
<dbReference type="PROSITE" id="PS00108">
    <property type="entry name" value="PROTEIN_KINASE_ST"/>
    <property type="match status" value="1"/>
</dbReference>
<evidence type="ECO:0000313" key="19">
    <source>
        <dbReference type="EMBL" id="CAA2632220.1"/>
    </source>
</evidence>
<keyword evidence="16" id="KW-0472">Membrane</keyword>
<keyword evidence="2 14" id="KW-0723">Serine/threonine-protein kinase</keyword>
<feature type="domain" description="Gnk2-homologous" evidence="18">
    <location>
        <begin position="13"/>
        <end position="114"/>
    </location>
</feature>
<dbReference type="InterPro" id="IPR000719">
    <property type="entry name" value="Prot_kinase_dom"/>
</dbReference>
<dbReference type="FunFam" id="3.30.430.20:FF:000015">
    <property type="entry name" value="Cysteine-rich receptor-like protein kinase 3"/>
    <property type="match status" value="1"/>
</dbReference>